<sequence length="72" mass="8350">MRRTVARLVRDRGLDLASVSRMIGRNDAYLQQFVKRGTPRRLPELERLHLAMALNVDERELGAREPWAPAPR</sequence>
<proteinExistence type="predicted"/>
<name>A0A975D2P9_9SPHN</name>
<accession>A0A975D2P9</accession>
<organism evidence="1 2">
    <name type="scientific">Rhizorhabdus wittichii</name>
    <dbReference type="NCBI Taxonomy" id="160791"/>
    <lineage>
        <taxon>Bacteria</taxon>
        <taxon>Pseudomonadati</taxon>
        <taxon>Pseudomonadota</taxon>
        <taxon>Alphaproteobacteria</taxon>
        <taxon>Sphingomonadales</taxon>
        <taxon>Sphingomonadaceae</taxon>
        <taxon>Rhizorhabdus</taxon>
    </lineage>
</organism>
<reference evidence="1" key="2">
    <citation type="submission" date="2021-04" db="EMBL/GenBank/DDBJ databases">
        <title>Isolation and genomic analysis of the ibuprofen-degrading bacterium Sphingomonas strain MPO218.</title>
        <authorList>
            <person name="Aulestia M."/>
            <person name="Flores A."/>
            <person name="Mangas E.L."/>
            <person name="Perez-Pulido A.J."/>
            <person name="Santero E."/>
            <person name="Camacho E.M."/>
        </authorList>
    </citation>
    <scope>NUCLEOTIDE SEQUENCE</scope>
    <source>
        <strain evidence="1">MPO218</strain>
    </source>
</reference>
<reference evidence="1" key="1">
    <citation type="submission" date="2020-07" db="EMBL/GenBank/DDBJ databases">
        <authorList>
            <person name="Camacho E."/>
        </authorList>
    </citation>
    <scope>NUCLEOTIDE SEQUENCE</scope>
    <source>
        <strain evidence="1">MPO218</strain>
    </source>
</reference>
<dbReference type="EMBL" id="CP059319">
    <property type="protein sequence ID" value="QTH22025.1"/>
    <property type="molecule type" value="Genomic_DNA"/>
</dbReference>
<gene>
    <name evidence="1" type="ORF">HRJ34_00325</name>
</gene>
<dbReference type="Proteomes" id="UP000664914">
    <property type="component" value="Chromosome"/>
</dbReference>
<evidence type="ECO:0000313" key="1">
    <source>
        <dbReference type="EMBL" id="QTH22025.1"/>
    </source>
</evidence>
<dbReference type="AlphaFoldDB" id="A0A975D2P9"/>
<evidence type="ECO:0000313" key="2">
    <source>
        <dbReference type="Proteomes" id="UP000664914"/>
    </source>
</evidence>
<protein>
    <submittedName>
        <fullName evidence="1">Uncharacterized protein</fullName>
    </submittedName>
</protein>